<evidence type="ECO:0000313" key="2">
    <source>
        <dbReference type="EMBL" id="KAH7311390.1"/>
    </source>
</evidence>
<dbReference type="SUPFAM" id="SSF109604">
    <property type="entry name" value="HD-domain/PDEase-like"/>
    <property type="match status" value="1"/>
</dbReference>
<dbReference type="Pfam" id="PF01966">
    <property type="entry name" value="HD"/>
    <property type="match status" value="1"/>
</dbReference>
<evidence type="ECO:0000313" key="3">
    <source>
        <dbReference type="Proteomes" id="UP000813444"/>
    </source>
</evidence>
<dbReference type="OrthoDB" id="9991235at2759"/>
<sequence>MQTIQPTTLKVGHFQSIQLDDASVTVHDDLHGSHVITEPALVELLKSPALARLASVHQHGINGLLGVTPAVTRFEHSVGAFLIVRKAGAALDEQIAALLHDISHTVLSHVMDWALSQPGDSFHETHKARYIDMTQLPHILAKHGFADLKPLEEHLYPLVEFPAPRLCADRLDYAVRDSVAFEKLPLQDARDILASIRSYPAAESPDRFLVSHDPALALQLSRAYLASDRDVWSNPAHVDVSNKIGQLIGDLVRSGKIAESILWTVSDREFWQILHDAADAQGRELIKEVESKKLPPEDGLGLPVAAKVRTLDPHVYDTVQRRPVPLTEINNDWAEELQAYIASRQALRVREE</sequence>
<dbReference type="CDD" id="cd00077">
    <property type="entry name" value="HDc"/>
    <property type="match status" value="1"/>
</dbReference>
<dbReference type="PANTHER" id="PTHR11373">
    <property type="entry name" value="DEOXYNUCLEOSIDE TRIPHOSPHATE TRIPHOSPHOHYDROLASE"/>
    <property type="match status" value="1"/>
</dbReference>
<protein>
    <recommendedName>
        <fullName evidence="1">HD/PDEase domain-containing protein</fullName>
    </recommendedName>
</protein>
<keyword evidence="3" id="KW-1185">Reference proteome</keyword>
<dbReference type="PANTHER" id="PTHR11373:SF4">
    <property type="entry name" value="DEOXYNUCLEOSIDE TRIPHOSPHATE TRIPHOSPHOHYDROLASE SAMHD1"/>
    <property type="match status" value="1"/>
</dbReference>
<comment type="caution">
    <text evidence="2">The sequence shown here is derived from an EMBL/GenBank/DDBJ whole genome shotgun (WGS) entry which is preliminary data.</text>
</comment>
<dbReference type="Proteomes" id="UP000813444">
    <property type="component" value="Unassembled WGS sequence"/>
</dbReference>
<proteinExistence type="predicted"/>
<dbReference type="InterPro" id="IPR006674">
    <property type="entry name" value="HD_domain"/>
</dbReference>
<dbReference type="InterPro" id="IPR050135">
    <property type="entry name" value="dGTPase-like"/>
</dbReference>
<gene>
    <name evidence="2" type="ORF">B0I35DRAFT_438005</name>
</gene>
<dbReference type="Gene3D" id="1.10.3210.10">
    <property type="entry name" value="Hypothetical protein af1432"/>
    <property type="match status" value="1"/>
</dbReference>
<reference evidence="2" key="1">
    <citation type="journal article" date="2021" name="Nat. Commun.">
        <title>Genetic determinants of endophytism in the Arabidopsis root mycobiome.</title>
        <authorList>
            <person name="Mesny F."/>
            <person name="Miyauchi S."/>
            <person name="Thiergart T."/>
            <person name="Pickel B."/>
            <person name="Atanasova L."/>
            <person name="Karlsson M."/>
            <person name="Huettel B."/>
            <person name="Barry K.W."/>
            <person name="Haridas S."/>
            <person name="Chen C."/>
            <person name="Bauer D."/>
            <person name="Andreopoulos W."/>
            <person name="Pangilinan J."/>
            <person name="LaButti K."/>
            <person name="Riley R."/>
            <person name="Lipzen A."/>
            <person name="Clum A."/>
            <person name="Drula E."/>
            <person name="Henrissat B."/>
            <person name="Kohler A."/>
            <person name="Grigoriev I.V."/>
            <person name="Martin F.M."/>
            <person name="Hacquard S."/>
        </authorList>
    </citation>
    <scope>NUCLEOTIDE SEQUENCE</scope>
    <source>
        <strain evidence="2">MPI-CAGE-CH-0235</strain>
    </source>
</reference>
<dbReference type="SMART" id="SM00471">
    <property type="entry name" value="HDc"/>
    <property type="match status" value="1"/>
</dbReference>
<dbReference type="GO" id="GO:0005634">
    <property type="term" value="C:nucleus"/>
    <property type="evidence" value="ECO:0007669"/>
    <property type="project" value="TreeGrafter"/>
</dbReference>
<accession>A0A8K0SQL0</accession>
<feature type="domain" description="HD/PDEase" evidence="1">
    <location>
        <begin position="69"/>
        <end position="183"/>
    </location>
</feature>
<dbReference type="GO" id="GO:0008832">
    <property type="term" value="F:dGTPase activity"/>
    <property type="evidence" value="ECO:0007669"/>
    <property type="project" value="TreeGrafter"/>
</dbReference>
<organism evidence="2 3">
    <name type="scientific">Stachybotrys elegans</name>
    <dbReference type="NCBI Taxonomy" id="80388"/>
    <lineage>
        <taxon>Eukaryota</taxon>
        <taxon>Fungi</taxon>
        <taxon>Dikarya</taxon>
        <taxon>Ascomycota</taxon>
        <taxon>Pezizomycotina</taxon>
        <taxon>Sordariomycetes</taxon>
        <taxon>Hypocreomycetidae</taxon>
        <taxon>Hypocreales</taxon>
        <taxon>Stachybotryaceae</taxon>
        <taxon>Stachybotrys</taxon>
    </lineage>
</organism>
<name>A0A8K0SQL0_9HYPO</name>
<dbReference type="GO" id="GO:0006203">
    <property type="term" value="P:dGTP catabolic process"/>
    <property type="evidence" value="ECO:0007669"/>
    <property type="project" value="TreeGrafter"/>
</dbReference>
<dbReference type="InterPro" id="IPR003607">
    <property type="entry name" value="HD/PDEase_dom"/>
</dbReference>
<dbReference type="AlphaFoldDB" id="A0A8K0SQL0"/>
<evidence type="ECO:0000259" key="1">
    <source>
        <dbReference type="SMART" id="SM00471"/>
    </source>
</evidence>
<dbReference type="EMBL" id="JAGPNK010000011">
    <property type="protein sequence ID" value="KAH7311390.1"/>
    <property type="molecule type" value="Genomic_DNA"/>
</dbReference>